<feature type="signal peptide" evidence="1">
    <location>
        <begin position="1"/>
        <end position="19"/>
    </location>
</feature>
<gene>
    <name evidence="2" type="ORF">KL86DYS1_12020</name>
</gene>
<keyword evidence="1" id="KW-0732">Signal</keyword>
<reference evidence="2" key="1">
    <citation type="submission" date="2016-04" db="EMBL/GenBank/DDBJ databases">
        <authorList>
            <person name="Evans L.H."/>
            <person name="Alamgir A."/>
            <person name="Owens N."/>
            <person name="Weber N.D."/>
            <person name="Virtaneva K."/>
            <person name="Barbian K."/>
            <person name="Babar A."/>
            <person name="Rosenke K."/>
        </authorList>
    </citation>
    <scope>NUCLEOTIDE SEQUENCE</scope>
    <source>
        <strain evidence="2">86-1</strain>
    </source>
</reference>
<feature type="chain" id="PRO_5012103457" evidence="1">
    <location>
        <begin position="20"/>
        <end position="217"/>
    </location>
</feature>
<sequence>MKKQLLLILLLAVYSNLSASVYTPDKLLYNGKEYSIIESKFLSHFFVNKADHTETTPDGEVIVSTGPRQGYIGTFQIENNELYVTAIQKYYMEDLQIKRENAYPSLFPNTTRTKAEWVSGLMLAGEVPEEGFKNGDSPKNYILLEIKDGIIIKEKKLNKKELNNFKKKQYQSFKNTEEYTTVFNQLKAHAPDYVSDKSIDETIKQFILKHSGRILAD</sequence>
<dbReference type="EMBL" id="FLUM01000001">
    <property type="protein sequence ID" value="SBV97862.1"/>
    <property type="molecule type" value="Genomic_DNA"/>
</dbReference>
<evidence type="ECO:0000256" key="1">
    <source>
        <dbReference type="SAM" id="SignalP"/>
    </source>
</evidence>
<protein>
    <submittedName>
        <fullName evidence="2">Uncharacterized protein</fullName>
    </submittedName>
</protein>
<organism evidence="2">
    <name type="scientific">uncultured Dysgonomonas sp</name>
    <dbReference type="NCBI Taxonomy" id="206096"/>
    <lineage>
        <taxon>Bacteria</taxon>
        <taxon>Pseudomonadati</taxon>
        <taxon>Bacteroidota</taxon>
        <taxon>Bacteroidia</taxon>
        <taxon>Bacteroidales</taxon>
        <taxon>Dysgonomonadaceae</taxon>
        <taxon>Dysgonomonas</taxon>
        <taxon>environmental samples</taxon>
    </lineage>
</organism>
<accession>A0A212JEL8</accession>
<dbReference type="RefSeq" id="WP_296940454.1">
    <property type="nucleotide sequence ID" value="NZ_LT599032.1"/>
</dbReference>
<dbReference type="AlphaFoldDB" id="A0A212JEL8"/>
<evidence type="ECO:0000313" key="2">
    <source>
        <dbReference type="EMBL" id="SBV97862.1"/>
    </source>
</evidence>
<name>A0A212JEL8_9BACT</name>
<proteinExistence type="predicted"/>